<dbReference type="EMBL" id="VSWD01000006">
    <property type="protein sequence ID" value="KAK3099774.1"/>
    <property type="molecule type" value="Genomic_DNA"/>
</dbReference>
<dbReference type="PANTHER" id="PTHR43201">
    <property type="entry name" value="ACYL-COA SYNTHETASE"/>
    <property type="match status" value="1"/>
</dbReference>
<evidence type="ECO:0000256" key="13">
    <source>
        <dbReference type="ARBA" id="ARBA00048277"/>
    </source>
</evidence>
<keyword evidence="5" id="KW-0863">Zinc-finger</keyword>
<dbReference type="SMART" id="SM00451">
    <property type="entry name" value="ZnF_U1"/>
    <property type="match status" value="1"/>
</dbReference>
<feature type="region of interest" description="Disordered" evidence="14">
    <location>
        <begin position="651"/>
        <end position="697"/>
    </location>
</feature>
<dbReference type="Pfam" id="PF12171">
    <property type="entry name" value="zf-C2H2_jaz"/>
    <property type="match status" value="1"/>
</dbReference>
<feature type="domain" description="U1-type" evidence="15">
    <location>
        <begin position="577"/>
        <end position="611"/>
    </location>
</feature>
<dbReference type="PANTHER" id="PTHR43201:SF5">
    <property type="entry name" value="MEDIUM-CHAIN ACYL-COA LIGASE ACSF2, MITOCHONDRIAL"/>
    <property type="match status" value="1"/>
</dbReference>
<evidence type="ECO:0000256" key="11">
    <source>
        <dbReference type="ARBA" id="ARBA00039638"/>
    </source>
</evidence>
<comment type="subcellular location">
    <subcellularLocation>
        <location evidence="1">Nucleus</location>
    </subcellularLocation>
</comment>
<evidence type="ECO:0000256" key="1">
    <source>
        <dbReference type="ARBA" id="ARBA00004123"/>
    </source>
</evidence>
<evidence type="ECO:0000313" key="16">
    <source>
        <dbReference type="EMBL" id="KAK3099774.1"/>
    </source>
</evidence>
<dbReference type="Pfam" id="PF13193">
    <property type="entry name" value="AMP-binding_C"/>
    <property type="match status" value="1"/>
</dbReference>
<dbReference type="Gene3D" id="3.30.300.30">
    <property type="match status" value="1"/>
</dbReference>
<keyword evidence="4" id="KW-0479">Metal-binding</keyword>
<evidence type="ECO:0000256" key="5">
    <source>
        <dbReference type="ARBA" id="ARBA00022771"/>
    </source>
</evidence>
<feature type="compositionally biased region" description="Basic residues" evidence="14">
    <location>
        <begin position="660"/>
        <end position="670"/>
    </location>
</feature>
<dbReference type="GO" id="GO:0003677">
    <property type="term" value="F:DNA binding"/>
    <property type="evidence" value="ECO:0007669"/>
    <property type="project" value="UniProtKB-KW"/>
</dbReference>
<comment type="function">
    <text evidence="9">Acyl-CoA synthases catalyze the initial reaction in fatty acid metabolism, by forming a thioester with CoA. Has some preference toward medium-chain substrates. Plays a role in adipocyte differentiation.</text>
</comment>
<dbReference type="SUPFAM" id="SSF56801">
    <property type="entry name" value="Acetyl-CoA synthetase-like"/>
    <property type="match status" value="1"/>
</dbReference>
<comment type="similarity">
    <text evidence="2">Belongs to the ATP-dependent AMP-binding enzyme family.</text>
</comment>
<evidence type="ECO:0000256" key="14">
    <source>
        <dbReference type="SAM" id="MobiDB-lite"/>
    </source>
</evidence>
<gene>
    <name evidence="16" type="ORF">FSP39_009474</name>
</gene>
<evidence type="ECO:0000256" key="10">
    <source>
        <dbReference type="ARBA" id="ARBA00039009"/>
    </source>
</evidence>
<evidence type="ECO:0000256" key="3">
    <source>
        <dbReference type="ARBA" id="ARBA00022598"/>
    </source>
</evidence>
<evidence type="ECO:0000313" key="17">
    <source>
        <dbReference type="Proteomes" id="UP001186944"/>
    </source>
</evidence>
<comment type="caution">
    <text evidence="16">The sequence shown here is derived from an EMBL/GenBank/DDBJ whole genome shotgun (WGS) entry which is preliminary data.</text>
</comment>
<protein>
    <recommendedName>
        <fullName evidence="11">Medium-chain acyl-CoA ligase ACSF2, mitochondrial</fullName>
        <ecNumber evidence="10">6.2.1.2</ecNumber>
    </recommendedName>
</protein>
<comment type="catalytic activity">
    <reaction evidence="13">
        <text>a medium-chain fatty acid + ATP + CoA = a medium-chain fatty acyl-CoA + AMP + diphosphate</text>
        <dbReference type="Rhea" id="RHEA:48340"/>
        <dbReference type="ChEBI" id="CHEBI:30616"/>
        <dbReference type="ChEBI" id="CHEBI:33019"/>
        <dbReference type="ChEBI" id="CHEBI:57287"/>
        <dbReference type="ChEBI" id="CHEBI:59558"/>
        <dbReference type="ChEBI" id="CHEBI:90546"/>
        <dbReference type="ChEBI" id="CHEBI:456215"/>
        <dbReference type="EC" id="6.2.1.2"/>
    </reaction>
</comment>
<dbReference type="FunFam" id="3.40.50.12780:FF:000003">
    <property type="entry name" value="Long-chain-fatty-acid--CoA ligase FadD"/>
    <property type="match status" value="1"/>
</dbReference>
<dbReference type="InterPro" id="IPR045851">
    <property type="entry name" value="AMP-bd_C_sf"/>
</dbReference>
<proteinExistence type="inferred from homology"/>
<evidence type="ECO:0000256" key="2">
    <source>
        <dbReference type="ARBA" id="ARBA00006432"/>
    </source>
</evidence>
<dbReference type="FunFam" id="3.30.160.60:FF:000282">
    <property type="entry name" value="Zinc finger, matrin-type 2"/>
    <property type="match status" value="1"/>
</dbReference>
<dbReference type="InterPro" id="IPR020845">
    <property type="entry name" value="AMP-binding_CS"/>
</dbReference>
<dbReference type="Gene3D" id="2.30.38.10">
    <property type="entry name" value="Luciferase, Domain 3"/>
    <property type="match status" value="1"/>
</dbReference>
<dbReference type="InterPro" id="IPR025110">
    <property type="entry name" value="AMP-bd_C"/>
</dbReference>
<sequence length="697" mass="79338">MLGVTIGQRLQDKAETTPDKEALVLCLQNERRTFSQLLNEVDKFAAGLLELGIQRGDRVGIWGPNSLEWILTQYATARIGAILVNINPLYRQYELEYALRKVGCKALVAAEGFKDLDYYNLIFHLVPELATHKPGAIKSHLLPDLKTIIMMGEKSHPGTFRFCDILEAGTSKQRAEIMDLQDKLQFDDPINIQFTSGTTGSPKGATLTHHNILNNSYFMGFRLNLHTLDARLCVPLPLYHCSGMVVGSLTMLTHGSTCVLPSPWYDATLTLEAVSKERCTTLGGVPTMFIDMLNHPNLESFDLSSLRSGLMGGAPCPMETMRQVMEKMNITHAMILYGSTETSPCTHQTMFDHPIEKRVSSVGVTHEHVETKIVDEDGNVVPVNTAGEMCTRGYTTMLYYWDDPDRTRDTITADRWYHSGDMATMDEDGFCQIVGRIKDMIIRGGENIYPTEIEQVLYTHPDIKDIQIVGVPDERLGEEVYAFVQLKDGHAATGEDIKQFCREKKNPGDHRKKWDKDEYERIAQERLEEEQRKLLEKELKEPPTKRSLLQPRDYKVDLDSKLGRSQVITKTTPSSQQGGYYCNVCDCVVKDSINFLDHINGKKHQRNLGMSMKIERSTLDQVKKRFEMNKKKMDDKKKDYDFEERLKELKEEEEKQKAYKREKRKDRKRKHDTDGGESQDSDMAALMGFSGFGSSKK</sequence>
<dbReference type="Pfam" id="PF00501">
    <property type="entry name" value="AMP-binding"/>
    <property type="match status" value="1"/>
</dbReference>
<keyword evidence="7" id="KW-0238">DNA-binding</keyword>
<keyword evidence="6" id="KW-0862">Zinc</keyword>
<dbReference type="GO" id="GO:0031956">
    <property type="term" value="F:medium-chain fatty acid-CoA ligase activity"/>
    <property type="evidence" value="ECO:0007669"/>
    <property type="project" value="UniProtKB-EC"/>
</dbReference>
<dbReference type="Gene3D" id="3.40.50.980">
    <property type="match status" value="2"/>
</dbReference>
<evidence type="ECO:0000256" key="7">
    <source>
        <dbReference type="ARBA" id="ARBA00023125"/>
    </source>
</evidence>
<dbReference type="EC" id="6.2.1.2" evidence="10"/>
<dbReference type="InterPro" id="IPR000873">
    <property type="entry name" value="AMP-dep_synth/lig_dom"/>
</dbReference>
<evidence type="ECO:0000256" key="8">
    <source>
        <dbReference type="ARBA" id="ARBA00023242"/>
    </source>
</evidence>
<evidence type="ECO:0000256" key="9">
    <source>
        <dbReference type="ARBA" id="ARBA00037247"/>
    </source>
</evidence>
<dbReference type="Proteomes" id="UP001186944">
    <property type="component" value="Unassembled WGS sequence"/>
</dbReference>
<dbReference type="SUPFAM" id="SSF57667">
    <property type="entry name" value="beta-beta-alpha zinc fingers"/>
    <property type="match status" value="1"/>
</dbReference>
<evidence type="ECO:0000256" key="4">
    <source>
        <dbReference type="ARBA" id="ARBA00022723"/>
    </source>
</evidence>
<dbReference type="PROSITE" id="PS00455">
    <property type="entry name" value="AMP_BINDING"/>
    <property type="match status" value="1"/>
</dbReference>
<evidence type="ECO:0000259" key="15">
    <source>
        <dbReference type="SMART" id="SM00451"/>
    </source>
</evidence>
<dbReference type="GO" id="GO:0008270">
    <property type="term" value="F:zinc ion binding"/>
    <property type="evidence" value="ECO:0007669"/>
    <property type="project" value="UniProtKB-KW"/>
</dbReference>
<dbReference type="InterPro" id="IPR022755">
    <property type="entry name" value="Znf_C2H2_jaz"/>
</dbReference>
<keyword evidence="3" id="KW-0436">Ligase</keyword>
<dbReference type="GO" id="GO:0005634">
    <property type="term" value="C:nucleus"/>
    <property type="evidence" value="ECO:0007669"/>
    <property type="project" value="UniProtKB-SubCell"/>
</dbReference>
<name>A0AA88YI13_PINIB</name>
<evidence type="ECO:0000256" key="12">
    <source>
        <dbReference type="ARBA" id="ARBA00047319"/>
    </source>
</evidence>
<reference evidence="16" key="1">
    <citation type="submission" date="2019-08" db="EMBL/GenBank/DDBJ databases">
        <title>The improved chromosome-level genome for the pearl oyster Pinctada fucata martensii using PacBio sequencing and Hi-C.</title>
        <authorList>
            <person name="Zheng Z."/>
        </authorList>
    </citation>
    <scope>NUCLEOTIDE SEQUENCE</scope>
    <source>
        <strain evidence="16">ZZ-2019</strain>
        <tissue evidence="16">Adductor muscle</tissue>
    </source>
</reference>
<keyword evidence="17" id="KW-1185">Reference proteome</keyword>
<dbReference type="InterPro" id="IPR036236">
    <property type="entry name" value="Znf_C2H2_sf"/>
</dbReference>
<accession>A0AA88YI13</accession>
<comment type="catalytic activity">
    <reaction evidence="12">
        <text>octanoate + ATP + CoA = octanoyl-CoA + AMP + diphosphate</text>
        <dbReference type="Rhea" id="RHEA:33631"/>
        <dbReference type="ChEBI" id="CHEBI:25646"/>
        <dbReference type="ChEBI" id="CHEBI:30616"/>
        <dbReference type="ChEBI" id="CHEBI:33019"/>
        <dbReference type="ChEBI" id="CHEBI:57287"/>
        <dbReference type="ChEBI" id="CHEBI:57386"/>
        <dbReference type="ChEBI" id="CHEBI:456215"/>
    </reaction>
</comment>
<keyword evidence="8" id="KW-0539">Nucleus</keyword>
<dbReference type="GO" id="GO:0006631">
    <property type="term" value="P:fatty acid metabolic process"/>
    <property type="evidence" value="ECO:0007669"/>
    <property type="project" value="TreeGrafter"/>
</dbReference>
<organism evidence="16 17">
    <name type="scientific">Pinctada imbricata</name>
    <name type="common">Atlantic pearl-oyster</name>
    <name type="synonym">Pinctada martensii</name>
    <dbReference type="NCBI Taxonomy" id="66713"/>
    <lineage>
        <taxon>Eukaryota</taxon>
        <taxon>Metazoa</taxon>
        <taxon>Spiralia</taxon>
        <taxon>Lophotrochozoa</taxon>
        <taxon>Mollusca</taxon>
        <taxon>Bivalvia</taxon>
        <taxon>Autobranchia</taxon>
        <taxon>Pteriomorphia</taxon>
        <taxon>Pterioida</taxon>
        <taxon>Pterioidea</taxon>
        <taxon>Pteriidae</taxon>
        <taxon>Pinctada</taxon>
    </lineage>
</organism>
<dbReference type="Gene3D" id="3.30.160.60">
    <property type="entry name" value="Classic Zinc Finger"/>
    <property type="match status" value="1"/>
</dbReference>
<dbReference type="InterPro" id="IPR003604">
    <property type="entry name" value="Matrin/U1-like-C_Znf_C2H2"/>
</dbReference>
<evidence type="ECO:0000256" key="6">
    <source>
        <dbReference type="ARBA" id="ARBA00022833"/>
    </source>
</evidence>
<dbReference type="AlphaFoldDB" id="A0AA88YI13"/>